<dbReference type="Proteomes" id="UP001055879">
    <property type="component" value="Linkage Group LG01"/>
</dbReference>
<protein>
    <submittedName>
        <fullName evidence="1">Uncharacterized protein</fullName>
    </submittedName>
</protein>
<evidence type="ECO:0000313" key="1">
    <source>
        <dbReference type="EMBL" id="KAI3772656.1"/>
    </source>
</evidence>
<reference evidence="2" key="1">
    <citation type="journal article" date="2022" name="Mol. Ecol. Resour.">
        <title>The genomes of chicory, endive, great burdock and yacon provide insights into Asteraceae palaeo-polyploidization history and plant inulin production.</title>
        <authorList>
            <person name="Fan W."/>
            <person name="Wang S."/>
            <person name="Wang H."/>
            <person name="Wang A."/>
            <person name="Jiang F."/>
            <person name="Liu H."/>
            <person name="Zhao H."/>
            <person name="Xu D."/>
            <person name="Zhang Y."/>
        </authorList>
    </citation>
    <scope>NUCLEOTIDE SEQUENCE [LARGE SCALE GENOMIC DNA]</scope>
    <source>
        <strain evidence="2">cv. Niubang</strain>
    </source>
</reference>
<evidence type="ECO:0000313" key="2">
    <source>
        <dbReference type="Proteomes" id="UP001055879"/>
    </source>
</evidence>
<sequence>MPPKGLNFYISRLQTCVSIDQLRQLHAQILKTRVSQNVFLLTRVAHTYLKFGCLNVGERFVVNVIRNPPLFLWNETIKCYARKGCYRESIDLYYEMVRSGYTPNAFTFTFVLPACAGLKSISDGRRVHDDVLLFGCEYNEFVITALIDVYGKCGKLDFACQLFDNMPMKKTASCNALMAGFVLDEKFNGALSLYNEMKKLGIMADSMTMVSLLQSCASLGALQQGRWVHDQVIRSQMGINQYLGAALINMYARCGSIEEARRVFEGMPRKDIVAWTATICGCGMHGLAHLSESLFLRMVNDGIRPDAVTFVGVLAALAHLVDTIYPRKILICTYNGLCCYFVLDEASADVVVAIWILIGTEVIKPESPFDGSEAPLVRMLHVGFFISFTSLLLREEIDMGKVELLECCLENKQSAAASSSSISEGSSGIVLPKSPRISSPTATSPPHRRTTGPIRRAKGGWTPEEDETLKKAVGVFKGKCWKKIAEYFPDRSEVQCLHRWQKVLNPELIKGPWTQEEDDKIVELVKRYGPTKWSLIAKSLPGRIGKQCRERWHNHLNPDIKKDAWTLQEELALMNAHRVHGNKWAEIAKALPGRTDNAIKNHWNSSLKKKLDFYLATGNLPTVPKNENGGGDISKPASTGKLIACSVTTARTSPGTAEQCKVEADAADDLECSTPSQDVDVSSSFLPSGSTDSEAVGSKLQQPSKFDLSHLSRNLVPKFESCSTIHDNQEPSSITPIRSQFPAYGSLYYEPPQIGSFTPTELGVLYMPWNCREYNSNPITSPRCSSTPPYAEKCSSLHAQTPESILKIAAKSFPNTPSILRKRKDQSSLSFHKIVKADEVATVLSGEKERKANNDLEESESYGGGSCGNMMRSRARVNRDLQIWP</sequence>
<comment type="caution">
    <text evidence="1">The sequence shown here is derived from an EMBL/GenBank/DDBJ whole genome shotgun (WGS) entry which is preliminary data.</text>
</comment>
<keyword evidence="2" id="KW-1185">Reference proteome</keyword>
<gene>
    <name evidence="1" type="ORF">L6452_03846</name>
</gene>
<proteinExistence type="predicted"/>
<dbReference type="EMBL" id="CM042047">
    <property type="protein sequence ID" value="KAI3772656.1"/>
    <property type="molecule type" value="Genomic_DNA"/>
</dbReference>
<accession>A0ACB9FNV1</accession>
<name>A0ACB9FNV1_ARCLA</name>
<organism evidence="1 2">
    <name type="scientific">Arctium lappa</name>
    <name type="common">Greater burdock</name>
    <name type="synonym">Lappa major</name>
    <dbReference type="NCBI Taxonomy" id="4217"/>
    <lineage>
        <taxon>Eukaryota</taxon>
        <taxon>Viridiplantae</taxon>
        <taxon>Streptophyta</taxon>
        <taxon>Embryophyta</taxon>
        <taxon>Tracheophyta</taxon>
        <taxon>Spermatophyta</taxon>
        <taxon>Magnoliopsida</taxon>
        <taxon>eudicotyledons</taxon>
        <taxon>Gunneridae</taxon>
        <taxon>Pentapetalae</taxon>
        <taxon>asterids</taxon>
        <taxon>campanulids</taxon>
        <taxon>Asterales</taxon>
        <taxon>Asteraceae</taxon>
        <taxon>Carduoideae</taxon>
        <taxon>Cardueae</taxon>
        <taxon>Arctiinae</taxon>
        <taxon>Arctium</taxon>
    </lineage>
</organism>
<reference evidence="1 2" key="2">
    <citation type="journal article" date="2022" name="Mol. Ecol. Resour.">
        <title>The genomes of chicory, endive, great burdock and yacon provide insights into Asteraceae paleo-polyploidization history and plant inulin production.</title>
        <authorList>
            <person name="Fan W."/>
            <person name="Wang S."/>
            <person name="Wang H."/>
            <person name="Wang A."/>
            <person name="Jiang F."/>
            <person name="Liu H."/>
            <person name="Zhao H."/>
            <person name="Xu D."/>
            <person name="Zhang Y."/>
        </authorList>
    </citation>
    <scope>NUCLEOTIDE SEQUENCE [LARGE SCALE GENOMIC DNA]</scope>
    <source>
        <strain evidence="2">cv. Niubang</strain>
    </source>
</reference>